<evidence type="ECO:0000256" key="1">
    <source>
        <dbReference type="ARBA" id="ARBA00006484"/>
    </source>
</evidence>
<reference evidence="4" key="1">
    <citation type="submission" date="2022-06" db="EMBL/GenBank/DDBJ databases">
        <title>Sphingomicrobium sedimins sp. nov., a marine bacterium isolated from tidal flat.</title>
        <authorList>
            <person name="Kim C.-H."/>
            <person name="Yoo Y."/>
            <person name="Kim J.-J."/>
        </authorList>
    </citation>
    <scope>NUCLEOTIDE SEQUENCE</scope>
    <source>
        <strain evidence="4">GRR-S6-50</strain>
    </source>
</reference>
<proteinExistence type="inferred from homology"/>
<dbReference type="PRINTS" id="PR00081">
    <property type="entry name" value="GDHRDH"/>
</dbReference>
<name>A0A9X2EH24_9SPHN</name>
<dbReference type="AlphaFoldDB" id="A0A9X2EH24"/>
<dbReference type="Proteomes" id="UP001155128">
    <property type="component" value="Unassembled WGS sequence"/>
</dbReference>
<dbReference type="SUPFAM" id="SSF51735">
    <property type="entry name" value="NAD(P)-binding Rossmann-fold domains"/>
    <property type="match status" value="1"/>
</dbReference>
<sequence>MTQPITLITGASAGLGVEFAKTYSKRGDRLVLVARREDRLKELAEELGNARVVAMDLSKEGAAAALFADLKAHDEQVDTLINNAGFGLVGRFESLDGPRQRQMIDLNCGVLTELAHGVLPAMHNAGKGAILNVASVASFQPGPGMAVYFATKAYVLSFTEALHEELKDSGIKVSALCPGPTSTEFGEVAGFGGNKAVETVAMTAEEVVRIGVEGLDRNKAVVVPGIANKISANSSRFLPRSTVRRIVNLIKK</sequence>
<dbReference type="CDD" id="cd05233">
    <property type="entry name" value="SDR_c"/>
    <property type="match status" value="1"/>
</dbReference>
<accession>A0A9X2EH24</accession>
<dbReference type="EMBL" id="JAMSHT010000001">
    <property type="protein sequence ID" value="MCM8557883.1"/>
    <property type="molecule type" value="Genomic_DNA"/>
</dbReference>
<dbReference type="RefSeq" id="WP_252114336.1">
    <property type="nucleotide sequence ID" value="NZ_JAMSHT010000001.1"/>
</dbReference>
<dbReference type="GO" id="GO:0016491">
    <property type="term" value="F:oxidoreductase activity"/>
    <property type="evidence" value="ECO:0007669"/>
    <property type="project" value="UniProtKB-KW"/>
</dbReference>
<comment type="caution">
    <text evidence="4">The sequence shown here is derived from an EMBL/GenBank/DDBJ whole genome shotgun (WGS) entry which is preliminary data.</text>
</comment>
<dbReference type="InterPro" id="IPR002347">
    <property type="entry name" value="SDR_fam"/>
</dbReference>
<dbReference type="PRINTS" id="PR00080">
    <property type="entry name" value="SDRFAMILY"/>
</dbReference>
<dbReference type="PANTHER" id="PTHR44196">
    <property type="entry name" value="DEHYDROGENASE/REDUCTASE SDR FAMILY MEMBER 7B"/>
    <property type="match status" value="1"/>
</dbReference>
<dbReference type="Pfam" id="PF00106">
    <property type="entry name" value="adh_short"/>
    <property type="match status" value="1"/>
</dbReference>
<gene>
    <name evidence="4" type="ORF">NDO55_08635</name>
</gene>
<evidence type="ECO:0000313" key="5">
    <source>
        <dbReference type="Proteomes" id="UP001155128"/>
    </source>
</evidence>
<dbReference type="PANTHER" id="PTHR44196:SF2">
    <property type="entry name" value="SHORT-CHAIN DEHYDROGENASE-RELATED"/>
    <property type="match status" value="1"/>
</dbReference>
<keyword evidence="2" id="KW-0560">Oxidoreductase</keyword>
<evidence type="ECO:0000313" key="4">
    <source>
        <dbReference type="EMBL" id="MCM8557883.1"/>
    </source>
</evidence>
<evidence type="ECO:0000256" key="2">
    <source>
        <dbReference type="ARBA" id="ARBA00023002"/>
    </source>
</evidence>
<dbReference type="Gene3D" id="3.40.50.720">
    <property type="entry name" value="NAD(P)-binding Rossmann-like Domain"/>
    <property type="match status" value="1"/>
</dbReference>
<protein>
    <submittedName>
        <fullName evidence="4">SDR family oxidoreductase</fullName>
    </submittedName>
</protein>
<dbReference type="PIRSF" id="PIRSF000126">
    <property type="entry name" value="11-beta-HSD1"/>
    <property type="match status" value="1"/>
</dbReference>
<keyword evidence="5" id="KW-1185">Reference proteome</keyword>
<organism evidence="4 5">
    <name type="scientific">Sphingomicrobium sediminis</name>
    <dbReference type="NCBI Taxonomy" id="2950949"/>
    <lineage>
        <taxon>Bacteria</taxon>
        <taxon>Pseudomonadati</taxon>
        <taxon>Pseudomonadota</taxon>
        <taxon>Alphaproteobacteria</taxon>
        <taxon>Sphingomonadales</taxon>
        <taxon>Sphingomonadaceae</taxon>
        <taxon>Sphingomicrobium</taxon>
    </lineage>
</organism>
<comment type="similarity">
    <text evidence="1 3">Belongs to the short-chain dehydrogenases/reductases (SDR) family.</text>
</comment>
<dbReference type="InterPro" id="IPR036291">
    <property type="entry name" value="NAD(P)-bd_dom_sf"/>
</dbReference>
<dbReference type="GO" id="GO:0016020">
    <property type="term" value="C:membrane"/>
    <property type="evidence" value="ECO:0007669"/>
    <property type="project" value="TreeGrafter"/>
</dbReference>
<evidence type="ECO:0000256" key="3">
    <source>
        <dbReference type="RuleBase" id="RU000363"/>
    </source>
</evidence>